<dbReference type="Gene3D" id="2.60.110.10">
    <property type="entry name" value="Thaumatin"/>
    <property type="match status" value="1"/>
</dbReference>
<keyword evidence="2" id="KW-1185">Reference proteome</keyword>
<dbReference type="Pfam" id="PF00314">
    <property type="entry name" value="Thaumatin"/>
    <property type="match status" value="1"/>
</dbReference>
<evidence type="ECO:0000313" key="2">
    <source>
        <dbReference type="Proteomes" id="UP001620626"/>
    </source>
</evidence>
<evidence type="ECO:0000313" key="1">
    <source>
        <dbReference type="EMBL" id="KAL3122814.1"/>
    </source>
</evidence>
<dbReference type="Proteomes" id="UP001620626">
    <property type="component" value="Unassembled WGS sequence"/>
</dbReference>
<comment type="caution">
    <text evidence="1">The sequence shown here is derived from an EMBL/GenBank/DDBJ whole genome shotgun (WGS) entry which is preliminary data.</text>
</comment>
<gene>
    <name evidence="1" type="ORF">niasHT_009105</name>
</gene>
<dbReference type="PANTHER" id="PTHR31013">
    <property type="entry name" value="THAUMATIN FAMILY PROTEIN-RELATED"/>
    <property type="match status" value="1"/>
</dbReference>
<dbReference type="InterPro" id="IPR037176">
    <property type="entry name" value="Osmotin/thaumatin-like_sf"/>
</dbReference>
<dbReference type="EMBL" id="JBICBT010000125">
    <property type="protein sequence ID" value="KAL3122814.1"/>
    <property type="molecule type" value="Genomic_DNA"/>
</dbReference>
<dbReference type="InterPro" id="IPR001938">
    <property type="entry name" value="Thaumatin"/>
</dbReference>
<dbReference type="SUPFAM" id="SSF49870">
    <property type="entry name" value="Osmotin, thaumatin-like protein"/>
    <property type="match status" value="1"/>
</dbReference>
<reference evidence="1 2" key="1">
    <citation type="submission" date="2024-10" db="EMBL/GenBank/DDBJ databases">
        <authorList>
            <person name="Kim D."/>
        </authorList>
    </citation>
    <scope>NUCLEOTIDE SEQUENCE [LARGE SCALE GENOMIC DNA]</scope>
    <source>
        <strain evidence="1">BH-2024</strain>
    </source>
</reference>
<proteinExistence type="predicted"/>
<protein>
    <submittedName>
        <fullName evidence="1">Uncharacterized protein</fullName>
    </submittedName>
</protein>
<dbReference type="PANTHER" id="PTHR31013:SF2">
    <property type="entry name" value="THAUMATIN-LIKE PROTEIN"/>
    <property type="match status" value="1"/>
</dbReference>
<name>A0ABD2M8T3_9BILA</name>
<accession>A0ABD2M8T3</accession>
<dbReference type="AlphaFoldDB" id="A0ABD2M8T3"/>
<organism evidence="1 2">
    <name type="scientific">Heterodera trifolii</name>
    <dbReference type="NCBI Taxonomy" id="157864"/>
    <lineage>
        <taxon>Eukaryota</taxon>
        <taxon>Metazoa</taxon>
        <taxon>Ecdysozoa</taxon>
        <taxon>Nematoda</taxon>
        <taxon>Chromadorea</taxon>
        <taxon>Rhabditida</taxon>
        <taxon>Tylenchina</taxon>
        <taxon>Tylenchomorpha</taxon>
        <taxon>Tylenchoidea</taxon>
        <taxon>Heteroderidae</taxon>
        <taxon>Heteroderinae</taxon>
        <taxon>Heterodera</taxon>
    </lineage>
</organism>
<sequence length="152" mass="17393">MFMKDEYEKTQIKSLCGTYNSDDVCCRAAYGTPDTCQPTNWAPEKQAIYNALRAANPDGYTYAYDDKTAIKKCSSSSAAITIFYCAQFKHVHFVWLPPPYVREQHTLYNELLPILETVAGEWFIALTTSGRSLVEMWRFGETSQSIADNRRF</sequence>